<feature type="transmembrane region" description="Helical" evidence="10">
    <location>
        <begin position="59"/>
        <end position="82"/>
    </location>
</feature>
<comment type="similarity">
    <text evidence="2">Belongs to the major facilitator superfamily. Metabolite:H+ Symporter (MHS) family (TC 2.A.1.6) family.</text>
</comment>
<evidence type="ECO:0000256" key="4">
    <source>
        <dbReference type="ARBA" id="ARBA00022475"/>
    </source>
</evidence>
<dbReference type="NCBIfam" id="TIGR00883">
    <property type="entry name" value="2A0106"/>
    <property type="match status" value="1"/>
</dbReference>
<evidence type="ECO:0000259" key="11">
    <source>
        <dbReference type="PROSITE" id="PS50850"/>
    </source>
</evidence>
<evidence type="ECO:0000256" key="9">
    <source>
        <dbReference type="ARBA" id="ARBA00023136"/>
    </source>
</evidence>
<evidence type="ECO:0000256" key="5">
    <source>
        <dbReference type="ARBA" id="ARBA00022519"/>
    </source>
</evidence>
<dbReference type="InterPro" id="IPR011701">
    <property type="entry name" value="MFS"/>
</dbReference>
<keyword evidence="13" id="KW-1185">Reference proteome</keyword>
<keyword evidence="6 10" id="KW-0812">Transmembrane</keyword>
<dbReference type="PROSITE" id="PS50850">
    <property type="entry name" value="MFS"/>
    <property type="match status" value="1"/>
</dbReference>
<keyword evidence="3" id="KW-0813">Transport</keyword>
<sequence length="458" mass="49160">MSDIKSAAAAKAADYRKRIYAILGASSGNLVEWFDFYVYSFCAIYFAPVFFPKGDSTSQLLNTAGVFAAGFLMRPIGGWLFGRIADKHGRRTSMMISVIMMCGGSLAIACMPTYATIGAFAPALLLVARLFQGLSVGGEYGTSATYMSEVAPSGRRGFFASFQYVTLIGGQLAAVLVLFVMQQVLTTEELRAWGWRIPFVLGACGALIALYLRRSLAETSSKETRANKEAGTLAGLLKHKKAFINVVGFTAGGSLMFYTFTTYMQKYLVNTAGMDAKTASAVMTCALFVYMLLQPLFGALSDKIGRRNSMLCFGVLGVLCTVPILHLLKDVTNPYAAFGLAILALAIVSFYTSISGLIKAEMFPAEVRALGVGLSYAVGNAVFGGSAEFVALSLKSIGMESTFYYYVSALCAVALLVSFRMPDSQRDGHMTQDDYEFDHDAAQPATTAAGNSSTRKPA</sequence>
<dbReference type="InterPro" id="IPR036259">
    <property type="entry name" value="MFS_trans_sf"/>
</dbReference>
<feature type="transmembrane region" description="Helical" evidence="10">
    <location>
        <begin position="158"/>
        <end position="181"/>
    </location>
</feature>
<evidence type="ECO:0000256" key="6">
    <source>
        <dbReference type="ARBA" id="ARBA00022692"/>
    </source>
</evidence>
<comment type="caution">
    <text evidence="12">The sequence shown here is derived from an EMBL/GenBank/DDBJ whole genome shotgun (WGS) entry which is preliminary data.</text>
</comment>
<evidence type="ECO:0000256" key="1">
    <source>
        <dbReference type="ARBA" id="ARBA00004429"/>
    </source>
</evidence>
<dbReference type="InterPro" id="IPR020846">
    <property type="entry name" value="MFS_dom"/>
</dbReference>
<keyword evidence="8 10" id="KW-1133">Transmembrane helix</keyword>
<evidence type="ECO:0000256" key="10">
    <source>
        <dbReference type="SAM" id="Phobius"/>
    </source>
</evidence>
<keyword evidence="9 10" id="KW-0472">Membrane</keyword>
<dbReference type="InterPro" id="IPR005828">
    <property type="entry name" value="MFS_sugar_transport-like"/>
</dbReference>
<comment type="subcellular location">
    <subcellularLocation>
        <location evidence="1">Cell inner membrane</location>
        <topology evidence="1">Multi-pass membrane protein</topology>
    </subcellularLocation>
</comment>
<evidence type="ECO:0000313" key="12">
    <source>
        <dbReference type="EMBL" id="MFL9923310.1"/>
    </source>
</evidence>
<feature type="transmembrane region" description="Helical" evidence="10">
    <location>
        <begin position="403"/>
        <end position="421"/>
    </location>
</feature>
<dbReference type="PROSITE" id="PS00217">
    <property type="entry name" value="SUGAR_TRANSPORT_2"/>
    <property type="match status" value="1"/>
</dbReference>
<feature type="transmembrane region" description="Helical" evidence="10">
    <location>
        <begin position="242"/>
        <end position="260"/>
    </location>
</feature>
<evidence type="ECO:0000256" key="2">
    <source>
        <dbReference type="ARBA" id="ARBA00008240"/>
    </source>
</evidence>
<dbReference type="NCBIfam" id="NF007710">
    <property type="entry name" value="PRK10406.1"/>
    <property type="match status" value="1"/>
</dbReference>
<dbReference type="RefSeq" id="WP_408154852.1">
    <property type="nucleotide sequence ID" value="NZ_JAQQFM010000002.1"/>
</dbReference>
<feature type="transmembrane region" description="Helical" evidence="10">
    <location>
        <begin position="334"/>
        <end position="358"/>
    </location>
</feature>
<feature type="transmembrane region" description="Helical" evidence="10">
    <location>
        <begin position="280"/>
        <end position="298"/>
    </location>
</feature>
<feature type="transmembrane region" description="Helical" evidence="10">
    <location>
        <begin position="94"/>
        <end position="114"/>
    </location>
</feature>
<accession>A0ABW9A5V5</accession>
<feature type="transmembrane region" description="Helical" evidence="10">
    <location>
        <begin position="370"/>
        <end position="391"/>
    </location>
</feature>
<organism evidence="12 13">
    <name type="scientific">Herbaspirillum lusitanum</name>
    <dbReference type="NCBI Taxonomy" id="213312"/>
    <lineage>
        <taxon>Bacteria</taxon>
        <taxon>Pseudomonadati</taxon>
        <taxon>Pseudomonadota</taxon>
        <taxon>Betaproteobacteria</taxon>
        <taxon>Burkholderiales</taxon>
        <taxon>Oxalobacteraceae</taxon>
        <taxon>Herbaspirillum</taxon>
    </lineage>
</organism>
<protein>
    <submittedName>
        <fullName evidence="12">MFS family transporter</fullName>
    </submittedName>
</protein>
<proteinExistence type="inferred from homology"/>
<gene>
    <name evidence="12" type="ORF">PQR62_03465</name>
</gene>
<feature type="transmembrane region" description="Helical" evidence="10">
    <location>
        <begin position="20"/>
        <end position="47"/>
    </location>
</feature>
<dbReference type="Pfam" id="PF00083">
    <property type="entry name" value="Sugar_tr"/>
    <property type="match status" value="1"/>
</dbReference>
<dbReference type="InterPro" id="IPR051084">
    <property type="entry name" value="H+-coupled_symporters"/>
</dbReference>
<dbReference type="EMBL" id="JAQQFM010000002">
    <property type="protein sequence ID" value="MFL9923310.1"/>
    <property type="molecule type" value="Genomic_DNA"/>
</dbReference>
<feature type="transmembrane region" description="Helical" evidence="10">
    <location>
        <begin position="310"/>
        <end position="328"/>
    </location>
</feature>
<evidence type="ECO:0000256" key="7">
    <source>
        <dbReference type="ARBA" id="ARBA00022847"/>
    </source>
</evidence>
<feature type="transmembrane region" description="Helical" evidence="10">
    <location>
        <begin position="193"/>
        <end position="212"/>
    </location>
</feature>
<evidence type="ECO:0000313" key="13">
    <source>
        <dbReference type="Proteomes" id="UP001629246"/>
    </source>
</evidence>
<dbReference type="PANTHER" id="PTHR43528">
    <property type="entry name" value="ALPHA-KETOGLUTARATE PERMEASE"/>
    <property type="match status" value="1"/>
</dbReference>
<dbReference type="SUPFAM" id="SSF103473">
    <property type="entry name" value="MFS general substrate transporter"/>
    <property type="match status" value="1"/>
</dbReference>
<name>A0ABW9A5V5_9BURK</name>
<reference evidence="12 13" key="1">
    <citation type="journal article" date="2024" name="Chem. Sci.">
        <title>Discovery of megapolipeptins by genome mining of a Burkholderiales bacteria collection.</title>
        <authorList>
            <person name="Paulo B.S."/>
            <person name="Recchia M.J.J."/>
            <person name="Lee S."/>
            <person name="Fergusson C.H."/>
            <person name="Romanowski S.B."/>
            <person name="Hernandez A."/>
            <person name="Krull N."/>
            <person name="Liu D.Y."/>
            <person name="Cavanagh H."/>
            <person name="Bos A."/>
            <person name="Gray C.A."/>
            <person name="Murphy B.T."/>
            <person name="Linington R.G."/>
            <person name="Eustaquio A.S."/>
        </authorList>
    </citation>
    <scope>NUCLEOTIDE SEQUENCE [LARGE SCALE GENOMIC DNA]</scope>
    <source>
        <strain evidence="12 13">RL21-008-BIB-A</strain>
    </source>
</reference>
<dbReference type="Proteomes" id="UP001629246">
    <property type="component" value="Unassembled WGS sequence"/>
</dbReference>
<keyword evidence="7" id="KW-0769">Symport</keyword>
<dbReference type="Gene3D" id="1.20.1250.20">
    <property type="entry name" value="MFS general substrate transporter like domains"/>
    <property type="match status" value="1"/>
</dbReference>
<evidence type="ECO:0000256" key="3">
    <source>
        <dbReference type="ARBA" id="ARBA00022448"/>
    </source>
</evidence>
<keyword evidence="5" id="KW-0997">Cell inner membrane</keyword>
<dbReference type="Pfam" id="PF07690">
    <property type="entry name" value="MFS_1"/>
    <property type="match status" value="1"/>
</dbReference>
<evidence type="ECO:0000256" key="8">
    <source>
        <dbReference type="ARBA" id="ARBA00022989"/>
    </source>
</evidence>
<dbReference type="InterPro" id="IPR005829">
    <property type="entry name" value="Sugar_transporter_CS"/>
</dbReference>
<dbReference type="CDD" id="cd17367">
    <property type="entry name" value="MFS_KgtP"/>
    <property type="match status" value="1"/>
</dbReference>
<feature type="domain" description="Major facilitator superfamily (MFS) profile" evidence="11">
    <location>
        <begin position="21"/>
        <end position="426"/>
    </location>
</feature>
<feature type="transmembrane region" description="Helical" evidence="10">
    <location>
        <begin position="120"/>
        <end position="137"/>
    </location>
</feature>
<dbReference type="PANTHER" id="PTHR43528:SF1">
    <property type="entry name" value="ALPHA-KETOGLUTARATE PERMEASE"/>
    <property type="match status" value="1"/>
</dbReference>
<dbReference type="InterPro" id="IPR004736">
    <property type="entry name" value="MHS_symport"/>
</dbReference>
<keyword evidence="4" id="KW-1003">Cell membrane</keyword>